<keyword evidence="3" id="KW-1185">Reference proteome</keyword>
<comment type="caution">
    <text evidence="2">The sequence shown here is derived from an EMBL/GenBank/DDBJ whole genome shotgun (WGS) entry which is preliminary data.</text>
</comment>
<organism evidence="2 3">
    <name type="scientific">Labrys okinawensis</name>
    <dbReference type="NCBI Taxonomy" id="346911"/>
    <lineage>
        <taxon>Bacteria</taxon>
        <taxon>Pseudomonadati</taxon>
        <taxon>Pseudomonadota</taxon>
        <taxon>Alphaproteobacteria</taxon>
        <taxon>Hyphomicrobiales</taxon>
        <taxon>Xanthobacteraceae</taxon>
        <taxon>Labrys</taxon>
    </lineage>
</organism>
<evidence type="ECO:0000313" key="2">
    <source>
        <dbReference type="EMBL" id="PRH84486.1"/>
    </source>
</evidence>
<protein>
    <submittedName>
        <fullName evidence="2">Pyridoxal 4-dehydrogenase</fullName>
    </submittedName>
</protein>
<dbReference type="Proteomes" id="UP000237682">
    <property type="component" value="Unassembled WGS sequence"/>
</dbReference>
<dbReference type="SUPFAM" id="SSF51430">
    <property type="entry name" value="NAD(P)-linked oxidoreductase"/>
    <property type="match status" value="1"/>
</dbReference>
<evidence type="ECO:0000259" key="1">
    <source>
        <dbReference type="Pfam" id="PF00248"/>
    </source>
</evidence>
<dbReference type="OrthoDB" id="9768851at2"/>
<reference evidence="2 3" key="1">
    <citation type="submission" date="2018-02" db="EMBL/GenBank/DDBJ databases">
        <title>Whole genome sequencing of endophytic bacterium.</title>
        <authorList>
            <person name="Eedara R."/>
            <person name="Podile A.R."/>
        </authorList>
    </citation>
    <scope>NUCLEOTIDE SEQUENCE [LARGE SCALE GENOMIC DNA]</scope>
    <source>
        <strain evidence="2 3">RP1T</strain>
    </source>
</reference>
<proteinExistence type="predicted"/>
<dbReference type="InterPro" id="IPR020471">
    <property type="entry name" value="AKR"/>
</dbReference>
<dbReference type="PANTHER" id="PTHR42686:SF1">
    <property type="entry name" value="GH17980P-RELATED"/>
    <property type="match status" value="1"/>
</dbReference>
<dbReference type="InterPro" id="IPR036812">
    <property type="entry name" value="NAD(P)_OxRdtase_dom_sf"/>
</dbReference>
<dbReference type="Gene3D" id="3.20.20.100">
    <property type="entry name" value="NADP-dependent oxidoreductase domain"/>
    <property type="match status" value="1"/>
</dbReference>
<dbReference type="GO" id="GO:0005829">
    <property type="term" value="C:cytosol"/>
    <property type="evidence" value="ECO:0007669"/>
    <property type="project" value="TreeGrafter"/>
</dbReference>
<gene>
    <name evidence="2" type="ORF">C5L14_26930</name>
</gene>
<name>A0A2S9Q560_9HYPH</name>
<dbReference type="RefSeq" id="WP_105865143.1">
    <property type="nucleotide sequence ID" value="NZ_PUEJ01000013.1"/>
</dbReference>
<dbReference type="Pfam" id="PF00248">
    <property type="entry name" value="Aldo_ket_red"/>
    <property type="match status" value="1"/>
</dbReference>
<evidence type="ECO:0000313" key="3">
    <source>
        <dbReference type="Proteomes" id="UP000237682"/>
    </source>
</evidence>
<dbReference type="AlphaFoldDB" id="A0A2S9Q560"/>
<dbReference type="InterPro" id="IPR023210">
    <property type="entry name" value="NADP_OxRdtase_dom"/>
</dbReference>
<dbReference type="PANTHER" id="PTHR42686">
    <property type="entry name" value="GH17980P-RELATED"/>
    <property type="match status" value="1"/>
</dbReference>
<dbReference type="EMBL" id="PUEJ01000013">
    <property type="protein sequence ID" value="PRH84486.1"/>
    <property type="molecule type" value="Genomic_DNA"/>
</dbReference>
<sequence length="350" mass="38351">MTNKLPDSKFAIRKHTSRSGAVIPFTELGFGTAPLGNLYRALDEDVAALTVNAAWGAGIRYFDTAPLYGLGLAETRLNPLLRRRKREDYVLSTKIGRLLKVVPPDQRTGIGKFFDTPSRREVYDYSYDGVMRSVEFSLERLGIDTIDVLLAHDVDIFTHGSKEASDQRIKELMEGGYRALEQLRSEGTVKAIGAGINEWQVAETLARAGDFDVFLLAGRYTLLEQEALTSFLPYCADKKIGIVLGGPYNSGILATGPRPGAFYNYDPAPPAILDRVARIERVCASHHVKLVEAALKFPLGHPQVVSVIPGGQSPQEVTRNAEIMGAKIPAALWDDLKSEGLLREDAPVPA</sequence>
<dbReference type="GO" id="GO:0016491">
    <property type="term" value="F:oxidoreductase activity"/>
    <property type="evidence" value="ECO:0007669"/>
    <property type="project" value="InterPro"/>
</dbReference>
<accession>A0A2S9Q560</accession>
<feature type="domain" description="NADP-dependent oxidoreductase" evidence="1">
    <location>
        <begin position="27"/>
        <end position="336"/>
    </location>
</feature>